<evidence type="ECO:0000313" key="1">
    <source>
        <dbReference type="EMBL" id="QAU47214.1"/>
    </source>
</evidence>
<reference evidence="1 3" key="1">
    <citation type="submission" date="2018-06" db="EMBL/GenBank/DDBJ databases">
        <title>Comparative genomics of rhizobia nodulating Arachis hypogaea in China.</title>
        <authorList>
            <person name="Li Y."/>
        </authorList>
    </citation>
    <scope>NUCLEOTIDE SEQUENCE [LARGE SCALE GENOMIC DNA]</scope>
    <source>
        <strain evidence="1 3">CCBAU 51670</strain>
    </source>
</reference>
<dbReference type="Pfam" id="PF13289">
    <property type="entry name" value="SIR2_2"/>
    <property type="match status" value="1"/>
</dbReference>
<reference evidence="2 4" key="2">
    <citation type="submission" date="2018-10" db="EMBL/GenBank/DDBJ databases">
        <title>Bradyrhizobium sp. nov., effective nodules isolated from peanut in China.</title>
        <authorList>
            <person name="Li Y."/>
        </authorList>
    </citation>
    <scope>NUCLEOTIDE SEQUENCE [LARGE SCALE GENOMIC DNA]</scope>
    <source>
        <strain evidence="2 4">CCBAU 53426</strain>
    </source>
</reference>
<name>A0AAE6C931_9BRAD</name>
<proteinExistence type="predicted"/>
<sequence length="322" mass="35720">MTNILLTGAGFSRNWGGMLAKDVFSHLLGDQSLDDNTRGLLLRSHSSGGSFEDVLAALQGATDPVGKAQYTALVGALVGLFNGMGQSFIQRNELEFKTPADTRYWLRGFLQRFQYIFTTNQDTLLESLYFPLVGPTPYGRAHIPGMTFSNPSAFQGHVYDRIAQMEPNPSDFTLNGNVQFYIKLHGSCNWVESSSGERILIIGGQKTVAIGRFPILTFYHDQFRQLATRPDAKLMVIGYSFGDEHINEVILDAALNHKLEVFIVDPSGLQILDKRDPRALIPPPPGQLVDLIPKIRGYSDRPLSSTFGDDVFEQSKLTKFLG</sequence>
<evidence type="ECO:0008006" key="5">
    <source>
        <dbReference type="Google" id="ProtNLM"/>
    </source>
</evidence>
<accession>A0AAE6C931</accession>
<dbReference type="KEGG" id="bgz:XH91_18900"/>
<evidence type="ECO:0000313" key="4">
    <source>
        <dbReference type="Proteomes" id="UP000290401"/>
    </source>
</evidence>
<keyword evidence="4" id="KW-1185">Reference proteome</keyword>
<dbReference type="AlphaFoldDB" id="A0AAE6C931"/>
<dbReference type="RefSeq" id="WP_128951953.1">
    <property type="nucleotide sequence ID" value="NZ_CP030053.1"/>
</dbReference>
<dbReference type="EMBL" id="CP030053">
    <property type="protein sequence ID" value="QAU47214.1"/>
    <property type="molecule type" value="Genomic_DNA"/>
</dbReference>
<gene>
    <name evidence="2" type="ORF">EAS56_14075</name>
    <name evidence="1" type="ORF">XH91_18900</name>
</gene>
<evidence type="ECO:0000313" key="2">
    <source>
        <dbReference type="EMBL" id="RXH13719.1"/>
    </source>
</evidence>
<dbReference type="EMBL" id="RDQZ01000009">
    <property type="protein sequence ID" value="RXH13719.1"/>
    <property type="molecule type" value="Genomic_DNA"/>
</dbReference>
<organism evidence="1 3">
    <name type="scientific">Bradyrhizobium guangzhouense</name>
    <dbReference type="NCBI Taxonomy" id="1325095"/>
    <lineage>
        <taxon>Bacteria</taxon>
        <taxon>Pseudomonadati</taxon>
        <taxon>Pseudomonadota</taxon>
        <taxon>Alphaproteobacteria</taxon>
        <taxon>Hyphomicrobiales</taxon>
        <taxon>Nitrobacteraceae</taxon>
        <taxon>Bradyrhizobium</taxon>
    </lineage>
</organism>
<dbReference type="Proteomes" id="UP000288972">
    <property type="component" value="Chromosome"/>
</dbReference>
<protein>
    <recommendedName>
        <fullName evidence="5">SIR2-like domain-containing protein</fullName>
    </recommendedName>
</protein>
<evidence type="ECO:0000313" key="3">
    <source>
        <dbReference type="Proteomes" id="UP000288972"/>
    </source>
</evidence>
<dbReference type="Proteomes" id="UP000290401">
    <property type="component" value="Unassembled WGS sequence"/>
</dbReference>